<accession>A0A9K3DDZ4</accession>
<name>A0A9K3DDZ4_9EUKA</name>
<evidence type="ECO:0000313" key="1">
    <source>
        <dbReference type="EMBL" id="GIQ93066.1"/>
    </source>
</evidence>
<protein>
    <submittedName>
        <fullName evidence="1">Uncharacterized protein</fullName>
    </submittedName>
</protein>
<comment type="caution">
    <text evidence="1">The sequence shown here is derived from an EMBL/GenBank/DDBJ whole genome shotgun (WGS) entry which is preliminary data.</text>
</comment>
<organism evidence="1 2">
    <name type="scientific">Kipferlia bialata</name>
    <dbReference type="NCBI Taxonomy" id="797122"/>
    <lineage>
        <taxon>Eukaryota</taxon>
        <taxon>Metamonada</taxon>
        <taxon>Carpediemonas-like organisms</taxon>
        <taxon>Kipferlia</taxon>
    </lineage>
</organism>
<dbReference type="AlphaFoldDB" id="A0A9K3DDZ4"/>
<dbReference type="Proteomes" id="UP000265618">
    <property type="component" value="Unassembled WGS sequence"/>
</dbReference>
<gene>
    <name evidence="1" type="ORF">KIPB_017257</name>
</gene>
<proteinExistence type="predicted"/>
<sequence>MIAVSGSVPADRARESVLAVCDVIHSCAVLSLPPSL</sequence>
<dbReference type="EMBL" id="BDIP01011350">
    <property type="protein sequence ID" value="GIQ93066.1"/>
    <property type="molecule type" value="Genomic_DNA"/>
</dbReference>
<keyword evidence="2" id="KW-1185">Reference proteome</keyword>
<evidence type="ECO:0000313" key="2">
    <source>
        <dbReference type="Proteomes" id="UP000265618"/>
    </source>
</evidence>
<reference evidence="1 2" key="1">
    <citation type="journal article" date="2018" name="PLoS ONE">
        <title>The draft genome of Kipferlia bialata reveals reductive genome evolution in fornicate parasites.</title>
        <authorList>
            <person name="Tanifuji G."/>
            <person name="Takabayashi S."/>
            <person name="Kume K."/>
            <person name="Takagi M."/>
            <person name="Nakayama T."/>
            <person name="Kamikawa R."/>
            <person name="Inagaki Y."/>
            <person name="Hashimoto T."/>
        </authorList>
    </citation>
    <scope>NUCLEOTIDE SEQUENCE [LARGE SCALE GENOMIC DNA]</scope>
    <source>
        <strain evidence="1">NY0173</strain>
    </source>
</reference>
<feature type="non-terminal residue" evidence="1">
    <location>
        <position position="1"/>
    </location>
</feature>